<dbReference type="InterPro" id="IPR001563">
    <property type="entry name" value="Peptidase_S10"/>
</dbReference>
<comment type="similarity">
    <text evidence="1">Belongs to the peptidase S10 family.</text>
</comment>
<keyword evidence="4" id="KW-0378">Hydrolase</keyword>
<sequence>MDTISFGRPPELARWRGPGGTLGRRPAFPASPAYSSSGTDRTLYPATTVLPTGPGIRLKTTSGVYQTSGYADLTARQSMWFWFFAARKDPDTAPLVLWLNGALY</sequence>
<keyword evidence="2" id="KW-0121">Carboxypeptidase</keyword>
<protein>
    <submittedName>
        <fullName evidence="7">Uncharacterized protein</fullName>
    </submittedName>
</protein>
<feature type="region of interest" description="Disordered" evidence="6">
    <location>
        <begin position="1"/>
        <end position="40"/>
    </location>
</feature>
<reference evidence="7" key="1">
    <citation type="submission" date="2021-01" db="EMBL/GenBank/DDBJ databases">
        <authorList>
            <person name="Kaushik A."/>
        </authorList>
    </citation>
    <scope>NUCLEOTIDE SEQUENCE</scope>
    <source>
        <strain evidence="7">Type strain: AG8-Rh-89/</strain>
    </source>
</reference>
<proteinExistence type="inferred from homology"/>
<evidence type="ECO:0000256" key="5">
    <source>
        <dbReference type="ARBA" id="ARBA00023180"/>
    </source>
</evidence>
<name>A0A8H3HFA8_9AGAM</name>
<keyword evidence="5" id="KW-0325">Glycoprotein</keyword>
<dbReference type="InterPro" id="IPR029058">
    <property type="entry name" value="AB_hydrolase_fold"/>
</dbReference>
<evidence type="ECO:0000256" key="2">
    <source>
        <dbReference type="ARBA" id="ARBA00022645"/>
    </source>
</evidence>
<dbReference type="GO" id="GO:0004185">
    <property type="term" value="F:serine-type carboxypeptidase activity"/>
    <property type="evidence" value="ECO:0007669"/>
    <property type="project" value="InterPro"/>
</dbReference>
<evidence type="ECO:0000313" key="7">
    <source>
        <dbReference type="EMBL" id="CAE6503429.1"/>
    </source>
</evidence>
<dbReference type="Pfam" id="PF00450">
    <property type="entry name" value="Peptidase_S10"/>
    <property type="match status" value="1"/>
</dbReference>
<organism evidence="7 8">
    <name type="scientific">Rhizoctonia solani</name>
    <dbReference type="NCBI Taxonomy" id="456999"/>
    <lineage>
        <taxon>Eukaryota</taxon>
        <taxon>Fungi</taxon>
        <taxon>Dikarya</taxon>
        <taxon>Basidiomycota</taxon>
        <taxon>Agaricomycotina</taxon>
        <taxon>Agaricomycetes</taxon>
        <taxon>Cantharellales</taxon>
        <taxon>Ceratobasidiaceae</taxon>
        <taxon>Rhizoctonia</taxon>
    </lineage>
</organism>
<dbReference type="Gene3D" id="3.40.50.1820">
    <property type="entry name" value="alpha/beta hydrolase"/>
    <property type="match status" value="1"/>
</dbReference>
<dbReference type="GO" id="GO:0006508">
    <property type="term" value="P:proteolysis"/>
    <property type="evidence" value="ECO:0007669"/>
    <property type="project" value="UniProtKB-KW"/>
</dbReference>
<evidence type="ECO:0000256" key="4">
    <source>
        <dbReference type="ARBA" id="ARBA00022801"/>
    </source>
</evidence>
<feature type="compositionally biased region" description="Low complexity" evidence="6">
    <location>
        <begin position="26"/>
        <end position="37"/>
    </location>
</feature>
<dbReference type="Proteomes" id="UP000663850">
    <property type="component" value="Unassembled WGS sequence"/>
</dbReference>
<dbReference type="SUPFAM" id="SSF53474">
    <property type="entry name" value="alpha/beta-Hydrolases"/>
    <property type="match status" value="1"/>
</dbReference>
<keyword evidence="3" id="KW-0645">Protease</keyword>
<accession>A0A8H3HFA8</accession>
<dbReference type="EMBL" id="CAJMWZ010005278">
    <property type="protein sequence ID" value="CAE6503429.1"/>
    <property type="molecule type" value="Genomic_DNA"/>
</dbReference>
<evidence type="ECO:0000256" key="3">
    <source>
        <dbReference type="ARBA" id="ARBA00022670"/>
    </source>
</evidence>
<gene>
    <name evidence="7" type="ORF">RDB_LOCUS97305</name>
</gene>
<dbReference type="AlphaFoldDB" id="A0A8H3HFA8"/>
<evidence type="ECO:0000313" key="8">
    <source>
        <dbReference type="Proteomes" id="UP000663850"/>
    </source>
</evidence>
<evidence type="ECO:0000256" key="6">
    <source>
        <dbReference type="SAM" id="MobiDB-lite"/>
    </source>
</evidence>
<evidence type="ECO:0000256" key="1">
    <source>
        <dbReference type="ARBA" id="ARBA00009431"/>
    </source>
</evidence>
<comment type="caution">
    <text evidence="7">The sequence shown here is derived from an EMBL/GenBank/DDBJ whole genome shotgun (WGS) entry which is preliminary data.</text>
</comment>